<sequence>MNDVDNGNYFDYNKIEMASKECKEYNVSIYKRISEKRNQINKELREYNEFCKLLKLQSSFNSLATVEFVKKVLKKADCIVGNVFYF</sequence>
<dbReference type="WBParaSite" id="SPAL_0000864900.1">
    <property type="protein sequence ID" value="SPAL_0000864900.1"/>
    <property type="gene ID" value="SPAL_0000864900"/>
</dbReference>
<proteinExistence type="predicted"/>
<keyword evidence="1" id="KW-1185">Reference proteome</keyword>
<reference evidence="2" key="1">
    <citation type="submission" date="2017-02" db="UniProtKB">
        <authorList>
            <consortium name="WormBaseParasite"/>
        </authorList>
    </citation>
    <scope>IDENTIFICATION</scope>
</reference>
<name>A0A0N5BS03_STREA</name>
<protein>
    <submittedName>
        <fullName evidence="2">Uncharacterized protein</fullName>
    </submittedName>
</protein>
<dbReference type="AlphaFoldDB" id="A0A0N5BS03"/>
<organism evidence="1 2">
    <name type="scientific">Strongyloides papillosus</name>
    <name type="common">Intestinal threadworm</name>
    <dbReference type="NCBI Taxonomy" id="174720"/>
    <lineage>
        <taxon>Eukaryota</taxon>
        <taxon>Metazoa</taxon>
        <taxon>Ecdysozoa</taxon>
        <taxon>Nematoda</taxon>
        <taxon>Chromadorea</taxon>
        <taxon>Rhabditida</taxon>
        <taxon>Tylenchina</taxon>
        <taxon>Panagrolaimomorpha</taxon>
        <taxon>Strongyloidoidea</taxon>
        <taxon>Strongyloididae</taxon>
        <taxon>Strongyloides</taxon>
    </lineage>
</organism>
<dbReference type="Proteomes" id="UP000046392">
    <property type="component" value="Unplaced"/>
</dbReference>
<accession>A0A0N5BS03</accession>
<evidence type="ECO:0000313" key="2">
    <source>
        <dbReference type="WBParaSite" id="SPAL_0000864900.1"/>
    </source>
</evidence>
<evidence type="ECO:0000313" key="1">
    <source>
        <dbReference type="Proteomes" id="UP000046392"/>
    </source>
</evidence>